<accession>A0A919MI82</accession>
<feature type="transmembrane region" description="Helical" evidence="17">
    <location>
        <begin position="169"/>
        <end position="193"/>
    </location>
</feature>
<dbReference type="NCBIfam" id="TIGR03592">
    <property type="entry name" value="yidC_oxa1_cterm"/>
    <property type="match status" value="1"/>
</dbReference>
<evidence type="ECO:0000256" key="2">
    <source>
        <dbReference type="ARBA" id="ARBA00010527"/>
    </source>
</evidence>
<dbReference type="InterPro" id="IPR047196">
    <property type="entry name" value="YidC_ALB_C"/>
</dbReference>
<evidence type="ECO:0000313" key="19">
    <source>
        <dbReference type="EMBL" id="GIE08852.1"/>
    </source>
</evidence>
<evidence type="ECO:0000256" key="1">
    <source>
        <dbReference type="ARBA" id="ARBA00004651"/>
    </source>
</evidence>
<sequence>MFISDVFGAVVDAAHFAVEGISTLLGPVAGSLSAALAIVVFTLLVRLLISPISYLQVLGERRRAALDPQLKQLRAKYADDPAKLMAETFALQRANGISPFAAFLPALAQAPFFMIMYRVAMTAPAGAVFGVPLTAHLWAGAPAFLALIAVAVLIARWSSRRMPVETPRLLRMLPYLTVPVLAWMPLAGALYLVTSSAWTALEHAVRRKPVTTGNR</sequence>
<evidence type="ECO:0000256" key="9">
    <source>
        <dbReference type="ARBA" id="ARBA00023136"/>
    </source>
</evidence>
<keyword evidence="8 17" id="KW-1133">Transmembrane helix</keyword>
<dbReference type="PANTHER" id="PTHR12428:SF65">
    <property type="entry name" value="CYTOCHROME C OXIDASE ASSEMBLY PROTEIN COX18, MITOCHONDRIAL"/>
    <property type="match status" value="1"/>
</dbReference>
<feature type="transmembrane region" description="Helical" evidence="17">
    <location>
        <begin position="137"/>
        <end position="157"/>
    </location>
</feature>
<gene>
    <name evidence="19" type="primary">yidC</name>
    <name evidence="19" type="ORF">Afe05nite_06920</name>
</gene>
<evidence type="ECO:0000259" key="18">
    <source>
        <dbReference type="Pfam" id="PF02096"/>
    </source>
</evidence>
<evidence type="ECO:0000256" key="5">
    <source>
        <dbReference type="ARBA" id="ARBA00022475"/>
    </source>
</evidence>
<dbReference type="RefSeq" id="WP_203815470.1">
    <property type="nucleotide sequence ID" value="NZ_BAAABP010000014.1"/>
</dbReference>
<evidence type="ECO:0000256" key="14">
    <source>
        <dbReference type="ARBA" id="ARBA00033245"/>
    </source>
</evidence>
<feature type="transmembrane region" description="Helical" evidence="17">
    <location>
        <begin position="100"/>
        <end position="117"/>
    </location>
</feature>
<dbReference type="AlphaFoldDB" id="A0A919MI82"/>
<keyword evidence="5" id="KW-1003">Cell membrane</keyword>
<dbReference type="GO" id="GO:0005886">
    <property type="term" value="C:plasma membrane"/>
    <property type="evidence" value="ECO:0007669"/>
    <property type="project" value="UniProtKB-SubCell"/>
</dbReference>
<evidence type="ECO:0000256" key="10">
    <source>
        <dbReference type="ARBA" id="ARBA00023186"/>
    </source>
</evidence>
<dbReference type="GO" id="GO:0051205">
    <property type="term" value="P:protein insertion into membrane"/>
    <property type="evidence" value="ECO:0007669"/>
    <property type="project" value="TreeGrafter"/>
</dbReference>
<evidence type="ECO:0000256" key="12">
    <source>
        <dbReference type="ARBA" id="ARBA00026028"/>
    </source>
</evidence>
<evidence type="ECO:0000313" key="20">
    <source>
        <dbReference type="Proteomes" id="UP000598174"/>
    </source>
</evidence>
<dbReference type="Proteomes" id="UP000598174">
    <property type="component" value="Unassembled WGS sequence"/>
</dbReference>
<dbReference type="Pfam" id="PF02096">
    <property type="entry name" value="60KD_IMP"/>
    <property type="match status" value="1"/>
</dbReference>
<dbReference type="EMBL" id="BOMM01000003">
    <property type="protein sequence ID" value="GIE08852.1"/>
    <property type="molecule type" value="Genomic_DNA"/>
</dbReference>
<feature type="transmembrane region" description="Helical" evidence="17">
    <location>
        <begin position="32"/>
        <end position="55"/>
    </location>
</feature>
<comment type="similarity">
    <text evidence="2">Belongs to the OXA1/ALB3/YidC family. Type 1 subfamily.</text>
</comment>
<comment type="subunit">
    <text evidence="12">Interacts with the Sec translocase complex via SecD. Specifically interacts with transmembrane segments of nascent integral membrane proteins during membrane integration.</text>
</comment>
<dbReference type="InterPro" id="IPR001708">
    <property type="entry name" value="YidC/ALB3/OXA1/COX18"/>
</dbReference>
<dbReference type="GO" id="GO:0015031">
    <property type="term" value="P:protein transport"/>
    <property type="evidence" value="ECO:0007669"/>
    <property type="project" value="UniProtKB-KW"/>
</dbReference>
<evidence type="ECO:0000256" key="15">
    <source>
        <dbReference type="ARBA" id="ARBA00033342"/>
    </source>
</evidence>
<keyword evidence="9 17" id="KW-0472">Membrane</keyword>
<dbReference type="PANTHER" id="PTHR12428">
    <property type="entry name" value="OXA1"/>
    <property type="match status" value="1"/>
</dbReference>
<evidence type="ECO:0000256" key="13">
    <source>
        <dbReference type="ARBA" id="ARBA00031538"/>
    </source>
</evidence>
<dbReference type="CDD" id="cd20070">
    <property type="entry name" value="5TM_YidC_Alb3"/>
    <property type="match status" value="1"/>
</dbReference>
<evidence type="ECO:0000256" key="4">
    <source>
        <dbReference type="ARBA" id="ARBA00022448"/>
    </source>
</evidence>
<proteinExistence type="inferred from homology"/>
<organism evidence="19 20">
    <name type="scientific">Paractinoplanes ferrugineus</name>
    <dbReference type="NCBI Taxonomy" id="113564"/>
    <lineage>
        <taxon>Bacteria</taxon>
        <taxon>Bacillati</taxon>
        <taxon>Actinomycetota</taxon>
        <taxon>Actinomycetes</taxon>
        <taxon>Micromonosporales</taxon>
        <taxon>Micromonosporaceae</taxon>
        <taxon>Paractinoplanes</taxon>
    </lineage>
</organism>
<evidence type="ECO:0000256" key="11">
    <source>
        <dbReference type="ARBA" id="ARBA00025034"/>
    </source>
</evidence>
<evidence type="ECO:0000256" key="7">
    <source>
        <dbReference type="ARBA" id="ARBA00022927"/>
    </source>
</evidence>
<protein>
    <recommendedName>
        <fullName evidence="3">Membrane protein insertase YidC</fullName>
    </recommendedName>
    <alternativeName>
        <fullName evidence="15">Foldase YidC</fullName>
    </alternativeName>
    <alternativeName>
        <fullName evidence="14">Membrane integrase YidC</fullName>
    </alternativeName>
    <alternativeName>
        <fullName evidence="13">Membrane protein YidC</fullName>
    </alternativeName>
</protein>
<evidence type="ECO:0000256" key="6">
    <source>
        <dbReference type="ARBA" id="ARBA00022692"/>
    </source>
</evidence>
<comment type="caution">
    <text evidence="19">The sequence shown here is derived from an EMBL/GenBank/DDBJ whole genome shotgun (WGS) entry which is preliminary data.</text>
</comment>
<keyword evidence="6 16" id="KW-0812">Transmembrane</keyword>
<feature type="domain" description="Membrane insertase YidC/Oxa/ALB C-terminal" evidence="18">
    <location>
        <begin position="35"/>
        <end position="205"/>
    </location>
</feature>
<keyword evidence="20" id="KW-1185">Reference proteome</keyword>
<keyword evidence="4" id="KW-0813">Transport</keyword>
<dbReference type="InterPro" id="IPR028055">
    <property type="entry name" value="YidC/Oxa/ALB_C"/>
</dbReference>
<evidence type="ECO:0000256" key="16">
    <source>
        <dbReference type="RuleBase" id="RU003945"/>
    </source>
</evidence>
<reference evidence="19" key="1">
    <citation type="submission" date="2021-01" db="EMBL/GenBank/DDBJ databases">
        <title>Whole genome shotgun sequence of Actinoplanes ferrugineus NBRC 15555.</title>
        <authorList>
            <person name="Komaki H."/>
            <person name="Tamura T."/>
        </authorList>
    </citation>
    <scope>NUCLEOTIDE SEQUENCE</scope>
    <source>
        <strain evidence="19">NBRC 15555</strain>
    </source>
</reference>
<evidence type="ECO:0000256" key="8">
    <source>
        <dbReference type="ARBA" id="ARBA00022989"/>
    </source>
</evidence>
<evidence type="ECO:0000256" key="3">
    <source>
        <dbReference type="ARBA" id="ARBA00015325"/>
    </source>
</evidence>
<evidence type="ECO:0000256" key="17">
    <source>
        <dbReference type="SAM" id="Phobius"/>
    </source>
</evidence>
<comment type="function">
    <text evidence="11">Required for the insertion and/or proper folding and/or complex formation of integral membrane proteins into the membrane. Involved in integration of membrane proteins that insert both dependently and independently of the Sec translocase complex, as well as at least some lipoproteins. Aids folding of multispanning membrane proteins.</text>
</comment>
<keyword evidence="7" id="KW-0653">Protein transport</keyword>
<dbReference type="GO" id="GO:0032977">
    <property type="term" value="F:membrane insertase activity"/>
    <property type="evidence" value="ECO:0007669"/>
    <property type="project" value="InterPro"/>
</dbReference>
<name>A0A919MI82_9ACTN</name>
<comment type="subcellular location">
    <subcellularLocation>
        <location evidence="1">Cell membrane</location>
        <topology evidence="1">Multi-pass membrane protein</topology>
    </subcellularLocation>
    <subcellularLocation>
        <location evidence="16">Membrane</location>
        <topology evidence="16">Multi-pass membrane protein</topology>
    </subcellularLocation>
</comment>
<keyword evidence="10" id="KW-0143">Chaperone</keyword>